<dbReference type="InterPro" id="IPR051485">
    <property type="entry name" value="SR-CTD_assoc_factor"/>
</dbReference>
<dbReference type="PANTHER" id="PTHR23140:SF0">
    <property type="entry name" value="U2 SNRNP-ASSOCIATED SURP MOTIF-CONTAINING PROTEIN"/>
    <property type="match status" value="1"/>
</dbReference>
<feature type="compositionally biased region" description="Low complexity" evidence="1">
    <location>
        <begin position="318"/>
        <end position="338"/>
    </location>
</feature>
<organism evidence="3">
    <name type="scientific">Mytilinidion resinicola</name>
    <dbReference type="NCBI Taxonomy" id="574789"/>
    <lineage>
        <taxon>Eukaryota</taxon>
        <taxon>Fungi</taxon>
        <taxon>Dikarya</taxon>
        <taxon>Ascomycota</taxon>
        <taxon>Pezizomycotina</taxon>
        <taxon>Dothideomycetes</taxon>
        <taxon>Pleosporomycetidae</taxon>
        <taxon>Mytilinidiales</taxon>
        <taxon>Mytilinidiaceae</taxon>
        <taxon>Mytilinidion</taxon>
    </lineage>
</organism>
<dbReference type="Pfam" id="PF01805">
    <property type="entry name" value="Surp"/>
    <property type="match status" value="1"/>
</dbReference>
<feature type="region of interest" description="Disordered" evidence="1">
    <location>
        <begin position="683"/>
        <end position="730"/>
    </location>
</feature>
<dbReference type="SUPFAM" id="SSF109905">
    <property type="entry name" value="Surp module (SWAP domain)"/>
    <property type="match status" value="1"/>
</dbReference>
<feature type="region of interest" description="Disordered" evidence="1">
    <location>
        <begin position="865"/>
        <end position="913"/>
    </location>
</feature>
<feature type="region of interest" description="Disordered" evidence="1">
    <location>
        <begin position="581"/>
        <end position="615"/>
    </location>
</feature>
<accession>A0A6A6Y4T8</accession>
<feature type="compositionally biased region" description="Basic and acidic residues" evidence="1">
    <location>
        <begin position="21"/>
        <end position="38"/>
    </location>
</feature>
<name>A0A6A6Y4T8_9PEZI</name>
<reference evidence="3 5" key="1">
    <citation type="journal article" date="2020" name="Stud. Mycol.">
        <title>101 Dothideomycetes genomes: a test case for predicting lifestyles and emergence of pathogens.</title>
        <authorList>
            <person name="Haridas S."/>
            <person name="Albert R."/>
            <person name="Binder M."/>
            <person name="Bloem J."/>
            <person name="Labutti K."/>
            <person name="Salamov A."/>
            <person name="Andreopoulos B."/>
            <person name="Baker S."/>
            <person name="Barry K."/>
            <person name="Bills G."/>
            <person name="Bluhm B."/>
            <person name="Cannon C."/>
            <person name="Castanera R."/>
            <person name="Culley D."/>
            <person name="Daum C."/>
            <person name="Ezra D."/>
            <person name="Gonzalez J."/>
            <person name="Henrissat B."/>
            <person name="Kuo A."/>
            <person name="Liang C."/>
            <person name="Lipzen A."/>
            <person name="Lutzoni F."/>
            <person name="Magnuson J."/>
            <person name="Mondo S."/>
            <person name="Nolan M."/>
            <person name="Ohm R."/>
            <person name="Pangilinan J."/>
            <person name="Park H.-J."/>
            <person name="Ramirez L."/>
            <person name="Alfaro M."/>
            <person name="Sun H."/>
            <person name="Tritt A."/>
            <person name="Yoshinaga Y."/>
            <person name="Zwiers L.-H."/>
            <person name="Turgeon B."/>
            <person name="Goodwin S."/>
            <person name="Spatafora J."/>
            <person name="Crous P."/>
            <person name="Grigoriev I."/>
        </authorList>
    </citation>
    <scope>NUCLEOTIDE SEQUENCE</scope>
    <source>
        <strain evidence="3 5">CBS 304.34</strain>
    </source>
</reference>
<feature type="region of interest" description="Disordered" evidence="1">
    <location>
        <begin position="309"/>
        <end position="386"/>
    </location>
</feature>
<dbReference type="GO" id="GO:0003723">
    <property type="term" value="F:RNA binding"/>
    <property type="evidence" value="ECO:0007669"/>
    <property type="project" value="InterPro"/>
</dbReference>
<dbReference type="GO" id="GO:0006396">
    <property type="term" value="P:RNA processing"/>
    <property type="evidence" value="ECO:0007669"/>
    <property type="project" value="InterPro"/>
</dbReference>
<feature type="compositionally biased region" description="Acidic residues" evidence="1">
    <location>
        <begin position="176"/>
        <end position="188"/>
    </location>
</feature>
<reference evidence="5" key="2">
    <citation type="submission" date="2020-04" db="EMBL/GenBank/DDBJ databases">
        <authorList>
            <consortium name="NCBI Genome Project"/>
        </authorList>
    </citation>
    <scope>NUCLEOTIDE SEQUENCE</scope>
    <source>
        <strain evidence="5">CBS 304.34</strain>
    </source>
</reference>
<dbReference type="PANTHER" id="PTHR23140">
    <property type="entry name" value="RNA PROCESSING PROTEIN LD23810P"/>
    <property type="match status" value="1"/>
</dbReference>
<evidence type="ECO:0000256" key="1">
    <source>
        <dbReference type="SAM" id="MobiDB-lite"/>
    </source>
</evidence>
<dbReference type="PROSITE" id="PS51391">
    <property type="entry name" value="CID"/>
    <property type="match status" value="1"/>
</dbReference>
<dbReference type="Proteomes" id="UP000504636">
    <property type="component" value="Unplaced"/>
</dbReference>
<dbReference type="GO" id="GO:0005634">
    <property type="term" value="C:nucleus"/>
    <property type="evidence" value="ECO:0007669"/>
    <property type="project" value="TreeGrafter"/>
</dbReference>
<feature type="domain" description="CID" evidence="2">
    <location>
        <begin position="621"/>
        <end position="835"/>
    </location>
</feature>
<sequence length="913" mass="99967">MSNHHFPDIQNKLSAPVKLSAFERRKQEAEAKRRREAAEDAAAIKQAVEDMQAGDEGDPLPTTEAKISNMGGFGNAPHPSRHFAGSSMGFRLPEQQPLPPTQSLRPLAQKRQREKSPELAEDDILSFIESNKKAKPGNAEPRSRNGLRAASWGSSDDSKAHPRSDGRKAAFRDSNDSDVDSVDSEPDPNEPKPLVDVWNIPIDMSLDMIEAMIDKMMPAGREAKEVIPMPPKGPIANSGGRKSKIATVRLARGLLAAELDQVAAAFNGKYAGWGYYLRAARQTTFMSESIDHNAQSLYPFGAVPVANRGKGSGGNQVGNYGDNRGGSYNDNRGSSYGNNRGGGYGENRGRGYGDNRSGYGDNRGGYNDNRGGYNDNRGGYSDNRGGGYGGNQGGGYGGNQGGGYGGNQGGNYGNNRAGGYGRSPVGPQGMRGAPNQDKGGGYGQPNYQNARRGSQDFSQLEVKVTPPADLQQMRLIHKTVEGVLTHGVAFEALLMSLSDVQKQEKWAWIWDARSVGGIWYRYRLWELSRPRRSRRPSNSNARRGSNGGLIQLVFDEGPTWVAPTDVPKFEFIAEISEFKDDPDYHESDLDSDDDEGGGRRSFNDGTGPPPEDHLQPKLAFLEPLAKAQLTWLLARLPSEMTKLRAGDVARVTDFAIKHSARGREEIVDMIILNVEKPFCFTSANTNPKPTIESAQRSIEPPTDTTDNPSSELGPAKQQQPVDASSPANLSTEPVDISSAKLVALAVIYDLCVAGTDHSLGFTISSWRYPVDFASELTRRRVFAHLGRLDRDLGWGKMRARRWKIQIHNVLDLWKERGFFTPTTMQELADQFANPPLTAREKEIEAREAAERARVQAKRGKVEIRAIMPADGEGSEGDEGGLASVDREQERKEKVQFSMAMGPPQGRKRKPQVL</sequence>
<evidence type="ECO:0000259" key="2">
    <source>
        <dbReference type="PROSITE" id="PS51391"/>
    </source>
</evidence>
<proteinExistence type="predicted"/>
<dbReference type="Gene3D" id="1.10.10.790">
    <property type="entry name" value="Surp module"/>
    <property type="match status" value="1"/>
</dbReference>
<dbReference type="OrthoDB" id="377209at2759"/>
<keyword evidence="4" id="KW-1185">Reference proteome</keyword>
<evidence type="ECO:0000313" key="5">
    <source>
        <dbReference type="RefSeq" id="XP_033570825.1"/>
    </source>
</evidence>
<dbReference type="EMBL" id="MU003716">
    <property type="protein sequence ID" value="KAF2803861.1"/>
    <property type="molecule type" value="Genomic_DNA"/>
</dbReference>
<reference evidence="5" key="3">
    <citation type="submission" date="2025-04" db="UniProtKB">
        <authorList>
            <consortium name="RefSeq"/>
        </authorList>
    </citation>
    <scope>IDENTIFICATION</scope>
    <source>
        <strain evidence="5">CBS 304.34</strain>
    </source>
</reference>
<feature type="compositionally biased region" description="Low complexity" evidence="1">
    <location>
        <begin position="354"/>
        <end position="383"/>
    </location>
</feature>
<feature type="compositionally biased region" description="Basic and acidic residues" evidence="1">
    <location>
        <begin position="156"/>
        <end position="175"/>
    </location>
</feature>
<gene>
    <name evidence="3 5" type="ORF">BDZ99DRAFT_467975</name>
</gene>
<evidence type="ECO:0000313" key="4">
    <source>
        <dbReference type="Proteomes" id="UP000504636"/>
    </source>
</evidence>
<dbReference type="InterPro" id="IPR000061">
    <property type="entry name" value="Surp"/>
</dbReference>
<feature type="compositionally biased region" description="Basic and acidic residues" evidence="1">
    <location>
        <begin position="884"/>
        <end position="894"/>
    </location>
</feature>
<dbReference type="InterPro" id="IPR006569">
    <property type="entry name" value="CID_dom"/>
</dbReference>
<dbReference type="InterPro" id="IPR035967">
    <property type="entry name" value="SWAP/Surp_sf"/>
</dbReference>
<dbReference type="RefSeq" id="XP_033570825.1">
    <property type="nucleotide sequence ID" value="XM_033721139.1"/>
</dbReference>
<dbReference type="GeneID" id="54462032"/>
<protein>
    <recommendedName>
        <fullName evidence="2">CID domain-containing protein</fullName>
    </recommendedName>
</protein>
<feature type="region of interest" description="Disordered" evidence="1">
    <location>
        <begin position="1"/>
        <end position="195"/>
    </location>
</feature>
<evidence type="ECO:0000313" key="3">
    <source>
        <dbReference type="EMBL" id="KAF2803861.1"/>
    </source>
</evidence>
<dbReference type="AlphaFoldDB" id="A0A6A6Y4T8"/>